<dbReference type="AlphaFoldDB" id="A0A167XPE1"/>
<evidence type="ECO:0000259" key="6">
    <source>
        <dbReference type="Pfam" id="PF10392"/>
    </source>
</evidence>
<evidence type="ECO:0000256" key="5">
    <source>
        <dbReference type="SAM" id="MobiDB-lite"/>
    </source>
</evidence>
<proteinExistence type="predicted"/>
<gene>
    <name evidence="8" type="ORF">AAP_03844</name>
</gene>
<keyword evidence="9" id="KW-1185">Reference proteome</keyword>
<evidence type="ECO:0000256" key="2">
    <source>
        <dbReference type="ARBA" id="ARBA00020974"/>
    </source>
</evidence>
<dbReference type="Pfam" id="PF10392">
    <property type="entry name" value="COG5_N"/>
    <property type="match status" value="1"/>
</dbReference>
<dbReference type="OrthoDB" id="18786at2759"/>
<comment type="caution">
    <text evidence="8">The sequence shown here is derived from an EMBL/GenBank/DDBJ whole genome shotgun (WGS) entry which is preliminary data.</text>
</comment>
<reference evidence="8 9" key="1">
    <citation type="journal article" date="2016" name="Genome Biol. Evol.">
        <title>Divergent and convergent evolution of fungal pathogenicity.</title>
        <authorList>
            <person name="Shang Y."/>
            <person name="Xiao G."/>
            <person name="Zheng P."/>
            <person name="Cen K."/>
            <person name="Zhan S."/>
            <person name="Wang C."/>
        </authorList>
    </citation>
    <scope>NUCLEOTIDE SEQUENCE [LARGE SCALE GENOMIC DNA]</scope>
    <source>
        <strain evidence="8 9">ARSEF 7405</strain>
    </source>
</reference>
<protein>
    <recommendedName>
        <fullName evidence="2">Conserved oligomeric Golgi complex subunit 5</fullName>
    </recommendedName>
</protein>
<evidence type="ECO:0000256" key="1">
    <source>
        <dbReference type="ARBA" id="ARBA00004395"/>
    </source>
</evidence>
<feature type="compositionally biased region" description="Low complexity" evidence="5">
    <location>
        <begin position="258"/>
        <end position="268"/>
    </location>
</feature>
<feature type="domain" description="Conserved oligomeric Golgi complex subunit 5 N-terminal" evidence="6">
    <location>
        <begin position="14"/>
        <end position="145"/>
    </location>
</feature>
<dbReference type="InterPro" id="IPR048485">
    <property type="entry name" value="COG5_helical"/>
</dbReference>
<dbReference type="PANTHER" id="PTHR13228:SF3">
    <property type="entry name" value="CONSERVED OLIGOMERIC GOLGI COMPLEX SUBUNIT 5"/>
    <property type="match status" value="1"/>
</dbReference>
<feature type="domain" description="Conserved oligomeric Golgi complex subunit 5 helical" evidence="7">
    <location>
        <begin position="276"/>
        <end position="446"/>
    </location>
</feature>
<dbReference type="InterPro" id="IPR019465">
    <property type="entry name" value="Cog5"/>
</dbReference>
<sequence>MTTESDPSYIDYKAFLDPDFSPYSFANTLVTTTNNPSDTPLDLATPLSRVLFDVQEVDTHIHTLTTKSAIPLLSHTESQVTSAQRILDSVESQVQALTEGYKRLEQDVIKKHEDAEQVRIAAENSLETLRLAKAVGRCLILGRQLMGQVAAFNNRSIMASGAAGSGGLPGAREDYRALVGAAYTLIQLRQLLNPSDEKDEGYGLAQINVVRTLRTDLINPTENTVKSRAQQIVNRFSLSSLSQDDAGNYYSPSPELATTTSSSSSSSSSFAHAEGVKARVTAAISALYLLSPTPNATIPADEFQPDLLLQTLRGYIHNAISGASSVLSRALSIPPQIDRALHEVSMRCQNVVALETLLEGIKPPNHPGLSYTLTTTTTTTTTSSTDPSKRTATPILSSLYQALDTTSLVTHFWRSLASSLNPQVQNIVSHGGAAARSLKSARQKLREDIRLCVVRGSQVPRAGVVGADRREQSDGVGAGAGQSNWEREAMVMVNAVVGPLGR</sequence>
<evidence type="ECO:0000256" key="4">
    <source>
        <dbReference type="ARBA" id="ARBA00023136"/>
    </source>
</evidence>
<keyword evidence="4" id="KW-0472">Membrane</keyword>
<dbReference type="GO" id="GO:0000139">
    <property type="term" value="C:Golgi membrane"/>
    <property type="evidence" value="ECO:0007669"/>
    <property type="project" value="UniProtKB-SubCell"/>
</dbReference>
<dbReference type="GO" id="GO:0006891">
    <property type="term" value="P:intra-Golgi vesicle-mediated transport"/>
    <property type="evidence" value="ECO:0007669"/>
    <property type="project" value="InterPro"/>
</dbReference>
<dbReference type="VEuPathDB" id="FungiDB:AAP_03844"/>
<name>A0A167XPE1_9EURO</name>
<dbReference type="Proteomes" id="UP000242877">
    <property type="component" value="Unassembled WGS sequence"/>
</dbReference>
<evidence type="ECO:0000313" key="8">
    <source>
        <dbReference type="EMBL" id="KZZ90314.1"/>
    </source>
</evidence>
<accession>A0A167XPE1</accession>
<dbReference type="InterPro" id="IPR049176">
    <property type="entry name" value="COG5_N"/>
</dbReference>
<dbReference type="PANTHER" id="PTHR13228">
    <property type="entry name" value="CONSERVED OLIGOMERIC GOLGI COMPLEX COMPONENT 5"/>
    <property type="match status" value="1"/>
</dbReference>
<keyword evidence="3" id="KW-0333">Golgi apparatus</keyword>
<evidence type="ECO:0000313" key="9">
    <source>
        <dbReference type="Proteomes" id="UP000242877"/>
    </source>
</evidence>
<dbReference type="EMBL" id="AZGZ01000017">
    <property type="protein sequence ID" value="KZZ90314.1"/>
    <property type="molecule type" value="Genomic_DNA"/>
</dbReference>
<feature type="region of interest" description="Disordered" evidence="5">
    <location>
        <begin position="249"/>
        <end position="268"/>
    </location>
</feature>
<organism evidence="8 9">
    <name type="scientific">Ascosphaera apis ARSEF 7405</name>
    <dbReference type="NCBI Taxonomy" id="392613"/>
    <lineage>
        <taxon>Eukaryota</taxon>
        <taxon>Fungi</taxon>
        <taxon>Dikarya</taxon>
        <taxon>Ascomycota</taxon>
        <taxon>Pezizomycotina</taxon>
        <taxon>Eurotiomycetes</taxon>
        <taxon>Eurotiomycetidae</taxon>
        <taxon>Onygenales</taxon>
        <taxon>Ascosphaeraceae</taxon>
        <taxon>Ascosphaera</taxon>
    </lineage>
</organism>
<dbReference type="Pfam" id="PF20649">
    <property type="entry name" value="COG5_C"/>
    <property type="match status" value="1"/>
</dbReference>
<dbReference type="GO" id="GO:0017119">
    <property type="term" value="C:Golgi transport complex"/>
    <property type="evidence" value="ECO:0007669"/>
    <property type="project" value="InterPro"/>
</dbReference>
<comment type="subcellular location">
    <subcellularLocation>
        <location evidence="1">Golgi apparatus membrane</location>
        <topology evidence="1">Peripheral membrane protein</topology>
    </subcellularLocation>
</comment>
<evidence type="ECO:0000256" key="3">
    <source>
        <dbReference type="ARBA" id="ARBA00023034"/>
    </source>
</evidence>
<evidence type="ECO:0000259" key="7">
    <source>
        <dbReference type="Pfam" id="PF20649"/>
    </source>
</evidence>